<dbReference type="EMBL" id="MRTP01000002">
    <property type="protein sequence ID" value="OMF55291.1"/>
    <property type="molecule type" value="Genomic_DNA"/>
</dbReference>
<feature type="binding site" evidence="10">
    <location>
        <position position="196"/>
    </location>
    <ligand>
        <name>UDP-N-acetyl-alpha-D-glucosamine</name>
        <dbReference type="ChEBI" id="CHEBI:57705"/>
    </ligand>
</feature>
<dbReference type="InterPro" id="IPR006009">
    <property type="entry name" value="GlcNAc_MurG"/>
</dbReference>
<dbReference type="UniPathway" id="UPA00219"/>
<evidence type="ECO:0000256" key="10">
    <source>
        <dbReference type="HAMAP-Rule" id="MF_00033"/>
    </source>
</evidence>
<dbReference type="GO" id="GO:0051991">
    <property type="term" value="F:UDP-N-acetyl-D-glucosamine:N-acetylmuramoyl-L-alanyl-D-glutamyl-meso-2,6-diaminopimelyl-D-alanyl-D-alanine-diphosphoundecaprenol 4-beta-N-acetylglucosaminlytransferase activity"/>
    <property type="evidence" value="ECO:0007669"/>
    <property type="project" value="RHEA"/>
</dbReference>
<protein>
    <recommendedName>
        <fullName evidence="10">UDP-N-acetylglucosamine--N-acetylmuramyl-(pentapeptide) pyrophosphoryl-undecaprenol N-acetylglucosamine transferase</fullName>
        <ecNumber evidence="10">2.4.1.227</ecNumber>
    </recommendedName>
    <alternativeName>
        <fullName evidence="10">Undecaprenyl-PP-MurNAc-pentapeptide-UDPGlcNAc GlcNAc transferase</fullName>
    </alternativeName>
</protein>
<dbReference type="GO" id="GO:0071555">
    <property type="term" value="P:cell wall organization"/>
    <property type="evidence" value="ECO:0007669"/>
    <property type="project" value="UniProtKB-KW"/>
</dbReference>
<feature type="binding site" evidence="10">
    <location>
        <position position="166"/>
    </location>
    <ligand>
        <name>UDP-N-acetyl-alpha-D-glucosamine</name>
        <dbReference type="ChEBI" id="CHEBI:57705"/>
    </ligand>
</feature>
<dbReference type="GO" id="GO:0008360">
    <property type="term" value="P:regulation of cell shape"/>
    <property type="evidence" value="ECO:0007669"/>
    <property type="project" value="UniProtKB-KW"/>
</dbReference>
<comment type="similarity">
    <text evidence="10">Belongs to the glycosyltransferase 28 family. MurG subfamily.</text>
</comment>
<keyword evidence="7 10" id="KW-0472">Membrane</keyword>
<sequence>MKKKIMFTGGGSAGHVTVNLALIPLFRQEGWAVEYIGSVNGIERELVSPLPDVAYFPISTGKLRRYLDWQNAKDPFRIAKGVYQAYRLIRRRKPDIVFSKGGFVSVPVVIGAWLNRVPVIIHESDITPGLANRIAIPMAEAVCTTFPEAAAHIGKGKGRHVGAVIRNELKQGSAAAGRKLCGFTPGRPVLLVMGGSLGAQSINRAVRQALPELTEAFQVVHLCGKGQLDPALTVPGYCQFEYIRDELPDVLAMSDLVITRAGSNSIFEFLSLRKPMLLIPLTRQQSRGDQILNAHSFEKAGYAEVLEEEGLSPQTLLERVRALHAHRDAYVSAMASGQKTDALAEVFKLIKETAKSR</sequence>
<feature type="domain" description="Glycosyl transferase family 28 C-terminal" evidence="12">
    <location>
        <begin position="189"/>
        <end position="340"/>
    </location>
</feature>
<dbReference type="Gene3D" id="3.40.50.2000">
    <property type="entry name" value="Glycogen Phosphorylase B"/>
    <property type="match status" value="2"/>
</dbReference>
<keyword evidence="14" id="KW-1185">Reference proteome</keyword>
<dbReference type="SUPFAM" id="SSF53756">
    <property type="entry name" value="UDP-Glycosyltransferase/glycogen phosphorylase"/>
    <property type="match status" value="1"/>
</dbReference>
<comment type="caution">
    <text evidence="10">Lacks conserved residue(s) required for the propagation of feature annotation.</text>
</comment>
<dbReference type="GO" id="GO:0005975">
    <property type="term" value="P:carbohydrate metabolic process"/>
    <property type="evidence" value="ECO:0007669"/>
    <property type="project" value="InterPro"/>
</dbReference>
<comment type="catalytic activity">
    <reaction evidence="10">
        <text>di-trans,octa-cis-undecaprenyl diphospho-N-acetyl-alpha-D-muramoyl-L-alanyl-D-glutamyl-meso-2,6-diaminopimeloyl-D-alanyl-D-alanine + UDP-N-acetyl-alpha-D-glucosamine = di-trans,octa-cis-undecaprenyl diphospho-[N-acetyl-alpha-D-glucosaminyl-(1-&gt;4)]-N-acetyl-alpha-D-muramoyl-L-alanyl-D-glutamyl-meso-2,6-diaminopimeloyl-D-alanyl-D-alanine + UDP + H(+)</text>
        <dbReference type="Rhea" id="RHEA:31227"/>
        <dbReference type="ChEBI" id="CHEBI:15378"/>
        <dbReference type="ChEBI" id="CHEBI:57705"/>
        <dbReference type="ChEBI" id="CHEBI:58223"/>
        <dbReference type="ChEBI" id="CHEBI:61387"/>
        <dbReference type="ChEBI" id="CHEBI:61388"/>
        <dbReference type="EC" id="2.4.1.227"/>
    </reaction>
</comment>
<dbReference type="GO" id="GO:0009252">
    <property type="term" value="P:peptidoglycan biosynthetic process"/>
    <property type="evidence" value="ECO:0007669"/>
    <property type="project" value="UniProtKB-UniRule"/>
</dbReference>
<keyword evidence="3 10" id="KW-0328">Glycosyltransferase</keyword>
<comment type="subcellular location">
    <subcellularLocation>
        <location evidence="10">Cell membrane</location>
        <topology evidence="10">Peripheral membrane protein</topology>
        <orientation evidence="10">Cytoplasmic side</orientation>
    </subcellularLocation>
</comment>
<keyword evidence="8 10" id="KW-0131">Cell cycle</keyword>
<keyword evidence="9 10" id="KW-0961">Cell wall biogenesis/degradation</keyword>
<dbReference type="HAMAP" id="MF_00033">
    <property type="entry name" value="MurG"/>
    <property type="match status" value="1"/>
</dbReference>
<feature type="domain" description="Glycosyltransferase family 28 N-terminal" evidence="11">
    <location>
        <begin position="5"/>
        <end position="142"/>
    </location>
</feature>
<dbReference type="PANTHER" id="PTHR21015:SF27">
    <property type="entry name" value="UDP-N-ACETYLGLUCOSAMINE--N-ACETYLMURAMYL-(PENTAPEPTIDE) PYROPHOSPHORYL-UNDECAPRENOL N-ACETYLGLUCOSAMINE TRANSFERASE"/>
    <property type="match status" value="1"/>
</dbReference>
<dbReference type="PANTHER" id="PTHR21015">
    <property type="entry name" value="UDP-N-ACETYLGLUCOSAMINE--N-ACETYLMURAMYL-(PENTAPEPTIDE) PYROPHOSPHORYL-UNDECAPRENOL N-ACETYLGLUCOSAMINE TRANSFERASE 1"/>
    <property type="match status" value="1"/>
</dbReference>
<evidence type="ECO:0000256" key="9">
    <source>
        <dbReference type="ARBA" id="ARBA00023316"/>
    </source>
</evidence>
<dbReference type="GO" id="GO:0005886">
    <property type="term" value="C:plasma membrane"/>
    <property type="evidence" value="ECO:0007669"/>
    <property type="project" value="UniProtKB-SubCell"/>
</dbReference>
<name>A0A1R1ETZ1_9BACL</name>
<dbReference type="STRING" id="297318.BK138_11365"/>
<evidence type="ECO:0000256" key="1">
    <source>
        <dbReference type="ARBA" id="ARBA00022475"/>
    </source>
</evidence>
<dbReference type="NCBIfam" id="NF009102">
    <property type="entry name" value="PRK12446.1"/>
    <property type="match status" value="1"/>
</dbReference>
<evidence type="ECO:0000259" key="12">
    <source>
        <dbReference type="Pfam" id="PF04101"/>
    </source>
</evidence>
<dbReference type="AlphaFoldDB" id="A0A1R1ETZ1"/>
<evidence type="ECO:0000256" key="6">
    <source>
        <dbReference type="ARBA" id="ARBA00022984"/>
    </source>
</evidence>
<organism evidence="13 14">
    <name type="scientific">Paenibacillus rhizosphaerae</name>
    <dbReference type="NCBI Taxonomy" id="297318"/>
    <lineage>
        <taxon>Bacteria</taxon>
        <taxon>Bacillati</taxon>
        <taxon>Bacillota</taxon>
        <taxon>Bacilli</taxon>
        <taxon>Bacillales</taxon>
        <taxon>Paenibacillaceae</taxon>
        <taxon>Paenibacillus</taxon>
    </lineage>
</organism>
<dbReference type="Pfam" id="PF04101">
    <property type="entry name" value="Glyco_tran_28_C"/>
    <property type="match status" value="1"/>
</dbReference>
<evidence type="ECO:0000313" key="13">
    <source>
        <dbReference type="EMBL" id="OMF55291.1"/>
    </source>
</evidence>
<keyword evidence="2 10" id="KW-0132">Cell division</keyword>
<proteinExistence type="inferred from homology"/>
<keyword evidence="5 10" id="KW-0133">Cell shape</keyword>
<dbReference type="InterPro" id="IPR004276">
    <property type="entry name" value="GlycoTrans_28_N"/>
</dbReference>
<dbReference type="GO" id="GO:0051301">
    <property type="term" value="P:cell division"/>
    <property type="evidence" value="ECO:0007669"/>
    <property type="project" value="UniProtKB-KW"/>
</dbReference>
<keyword evidence="4 10" id="KW-0808">Transferase</keyword>
<keyword evidence="6 10" id="KW-0573">Peptidoglycan synthesis</keyword>
<comment type="caution">
    <text evidence="13">The sequence shown here is derived from an EMBL/GenBank/DDBJ whole genome shotgun (WGS) entry which is preliminary data.</text>
</comment>
<dbReference type="Pfam" id="PF03033">
    <property type="entry name" value="Glyco_transf_28"/>
    <property type="match status" value="1"/>
</dbReference>
<evidence type="ECO:0000259" key="11">
    <source>
        <dbReference type="Pfam" id="PF03033"/>
    </source>
</evidence>
<feature type="binding site" evidence="10">
    <location>
        <position position="290"/>
    </location>
    <ligand>
        <name>UDP-N-acetyl-alpha-D-glucosamine</name>
        <dbReference type="ChEBI" id="CHEBI:57705"/>
    </ligand>
</feature>
<dbReference type="GO" id="GO:0050511">
    <property type="term" value="F:undecaprenyldiphospho-muramoylpentapeptide beta-N-acetylglucosaminyltransferase activity"/>
    <property type="evidence" value="ECO:0007669"/>
    <property type="project" value="UniProtKB-UniRule"/>
</dbReference>
<evidence type="ECO:0000256" key="8">
    <source>
        <dbReference type="ARBA" id="ARBA00023306"/>
    </source>
</evidence>
<evidence type="ECO:0000256" key="7">
    <source>
        <dbReference type="ARBA" id="ARBA00023136"/>
    </source>
</evidence>
<accession>A0A1R1ETZ1</accession>
<keyword evidence="1 10" id="KW-1003">Cell membrane</keyword>
<evidence type="ECO:0000313" key="14">
    <source>
        <dbReference type="Proteomes" id="UP000187172"/>
    </source>
</evidence>
<dbReference type="Proteomes" id="UP000187172">
    <property type="component" value="Unassembled WGS sequence"/>
</dbReference>
<comment type="function">
    <text evidence="10">Cell wall formation. Catalyzes the transfer of a GlcNAc subunit on undecaprenyl-pyrophosphoryl-MurNAc-pentapeptide (lipid intermediate I) to form undecaprenyl-pyrophosphoryl-MurNAc-(pentapeptide)GlcNAc (lipid intermediate II).</text>
</comment>
<comment type="pathway">
    <text evidence="10">Cell wall biogenesis; peptidoglycan biosynthesis.</text>
</comment>
<dbReference type="CDD" id="cd03785">
    <property type="entry name" value="GT28_MurG"/>
    <property type="match status" value="1"/>
</dbReference>
<evidence type="ECO:0000256" key="5">
    <source>
        <dbReference type="ARBA" id="ARBA00022960"/>
    </source>
</evidence>
<evidence type="ECO:0000256" key="2">
    <source>
        <dbReference type="ARBA" id="ARBA00022618"/>
    </source>
</evidence>
<dbReference type="RefSeq" id="WP_076169686.1">
    <property type="nucleotide sequence ID" value="NZ_MRTP01000002.1"/>
</dbReference>
<evidence type="ECO:0000256" key="4">
    <source>
        <dbReference type="ARBA" id="ARBA00022679"/>
    </source>
</evidence>
<dbReference type="EC" id="2.4.1.227" evidence="10"/>
<feature type="binding site" evidence="10">
    <location>
        <begin position="12"/>
        <end position="14"/>
    </location>
    <ligand>
        <name>UDP-N-acetyl-alpha-D-glucosamine</name>
        <dbReference type="ChEBI" id="CHEBI:57705"/>
    </ligand>
</feature>
<reference evidence="13 14" key="1">
    <citation type="submission" date="2016-11" db="EMBL/GenBank/DDBJ databases">
        <title>Paenibacillus species isolates.</title>
        <authorList>
            <person name="Beno S.M."/>
        </authorList>
    </citation>
    <scope>NUCLEOTIDE SEQUENCE [LARGE SCALE GENOMIC DNA]</scope>
    <source>
        <strain evidence="13 14">FSL R5-0378</strain>
    </source>
</reference>
<dbReference type="InterPro" id="IPR007235">
    <property type="entry name" value="Glyco_trans_28_C"/>
</dbReference>
<evidence type="ECO:0000256" key="3">
    <source>
        <dbReference type="ARBA" id="ARBA00022676"/>
    </source>
</evidence>
<gene>
    <name evidence="10" type="primary">murG</name>
    <name evidence="13" type="ORF">BK138_11365</name>
</gene>